<dbReference type="GO" id="GO:0009880">
    <property type="term" value="P:embryonic pattern specification"/>
    <property type="evidence" value="ECO:0007669"/>
    <property type="project" value="TreeGrafter"/>
</dbReference>
<dbReference type="EMBL" id="HBHP01029582">
    <property type="protein sequence ID" value="CAD9774259.1"/>
    <property type="molecule type" value="Transcribed_RNA"/>
</dbReference>
<reference evidence="7" key="1">
    <citation type="submission" date="2021-01" db="EMBL/GenBank/DDBJ databases">
        <authorList>
            <person name="Corre E."/>
            <person name="Pelletier E."/>
            <person name="Niang G."/>
            <person name="Scheremetjew M."/>
            <person name="Finn R."/>
            <person name="Kale V."/>
            <person name="Holt S."/>
            <person name="Cochrane G."/>
            <person name="Meng A."/>
            <person name="Brown T."/>
            <person name="Cohen L."/>
        </authorList>
    </citation>
    <scope>NUCLEOTIDE SEQUENCE</scope>
    <source>
        <strain evidence="7">CCMP622</strain>
    </source>
</reference>
<keyword evidence="2" id="KW-0677">Repeat</keyword>
<evidence type="ECO:0000259" key="6">
    <source>
        <dbReference type="PROSITE" id="PS50157"/>
    </source>
</evidence>
<sequence length="99" mass="11555">MQALVPPNRAGDKRRLFKPTLVLSPVKKRSKPKKKHVCPYCEREFLQNCNLVAHIRTHTGERPYACELCDKAFKQMSNLKRHRARLHSQIESAPSYNKK</sequence>
<evidence type="ECO:0000256" key="5">
    <source>
        <dbReference type="PROSITE-ProRule" id="PRU00042"/>
    </source>
</evidence>
<dbReference type="GO" id="GO:0005634">
    <property type="term" value="C:nucleus"/>
    <property type="evidence" value="ECO:0007669"/>
    <property type="project" value="TreeGrafter"/>
</dbReference>
<evidence type="ECO:0000313" key="7">
    <source>
        <dbReference type="EMBL" id="CAD9774259.1"/>
    </source>
</evidence>
<dbReference type="PANTHER" id="PTHR14196:SF10">
    <property type="entry name" value="C2H2-TYPE DOMAIN-CONTAINING PROTEIN"/>
    <property type="match status" value="1"/>
</dbReference>
<keyword evidence="4" id="KW-0862">Zinc</keyword>
<dbReference type="GO" id="GO:0000977">
    <property type="term" value="F:RNA polymerase II transcription regulatory region sequence-specific DNA binding"/>
    <property type="evidence" value="ECO:0007669"/>
    <property type="project" value="TreeGrafter"/>
</dbReference>
<evidence type="ECO:0000256" key="4">
    <source>
        <dbReference type="ARBA" id="ARBA00022833"/>
    </source>
</evidence>
<feature type="domain" description="C2H2-type" evidence="6">
    <location>
        <begin position="36"/>
        <end position="63"/>
    </location>
</feature>
<organism evidence="7">
    <name type="scientific">Lotharella oceanica</name>
    <dbReference type="NCBI Taxonomy" id="641309"/>
    <lineage>
        <taxon>Eukaryota</taxon>
        <taxon>Sar</taxon>
        <taxon>Rhizaria</taxon>
        <taxon>Cercozoa</taxon>
        <taxon>Chlorarachniophyceae</taxon>
        <taxon>Lotharella</taxon>
    </lineage>
</organism>
<accession>A0A7S2XHZ5</accession>
<dbReference type="InterPro" id="IPR036236">
    <property type="entry name" value="Znf_C2H2_sf"/>
</dbReference>
<dbReference type="FunFam" id="3.30.160.60:FF:001601">
    <property type="entry name" value="Uncharacterized protein, isoform A"/>
    <property type="match status" value="1"/>
</dbReference>
<dbReference type="SMART" id="SM00355">
    <property type="entry name" value="ZnF_C2H2"/>
    <property type="match status" value="2"/>
</dbReference>
<dbReference type="Pfam" id="PF13465">
    <property type="entry name" value="zf-H2C2_2"/>
    <property type="match status" value="1"/>
</dbReference>
<dbReference type="GO" id="GO:0008270">
    <property type="term" value="F:zinc ion binding"/>
    <property type="evidence" value="ECO:0007669"/>
    <property type="project" value="UniProtKB-KW"/>
</dbReference>
<gene>
    <name evidence="7" type="ORF">LSP00402_LOCUS18252</name>
</gene>
<dbReference type="InterPro" id="IPR050717">
    <property type="entry name" value="C2H2-ZF_Transcription_Reg"/>
</dbReference>
<dbReference type="PANTHER" id="PTHR14196">
    <property type="entry name" value="ODD-SKIPPED - RELATED"/>
    <property type="match status" value="1"/>
</dbReference>
<dbReference type="PROSITE" id="PS50157">
    <property type="entry name" value="ZINC_FINGER_C2H2_2"/>
    <property type="match status" value="2"/>
</dbReference>
<evidence type="ECO:0000256" key="3">
    <source>
        <dbReference type="ARBA" id="ARBA00022771"/>
    </source>
</evidence>
<keyword evidence="1" id="KW-0479">Metal-binding</keyword>
<dbReference type="FunFam" id="3.30.160.60:FF:000110">
    <property type="entry name" value="Zinc finger protein-like"/>
    <property type="match status" value="1"/>
</dbReference>
<protein>
    <recommendedName>
        <fullName evidence="6">C2H2-type domain-containing protein</fullName>
    </recommendedName>
</protein>
<evidence type="ECO:0000256" key="1">
    <source>
        <dbReference type="ARBA" id="ARBA00022723"/>
    </source>
</evidence>
<dbReference type="InterPro" id="IPR013087">
    <property type="entry name" value="Znf_C2H2_type"/>
</dbReference>
<keyword evidence="3 5" id="KW-0863">Zinc-finger</keyword>
<proteinExistence type="predicted"/>
<dbReference type="SUPFAM" id="SSF57667">
    <property type="entry name" value="beta-beta-alpha zinc fingers"/>
    <property type="match status" value="1"/>
</dbReference>
<dbReference type="GO" id="GO:0000981">
    <property type="term" value="F:DNA-binding transcription factor activity, RNA polymerase II-specific"/>
    <property type="evidence" value="ECO:0007669"/>
    <property type="project" value="TreeGrafter"/>
</dbReference>
<dbReference type="Gene3D" id="3.30.160.60">
    <property type="entry name" value="Classic Zinc Finger"/>
    <property type="match status" value="2"/>
</dbReference>
<name>A0A7S2XHZ5_9EUKA</name>
<feature type="domain" description="C2H2-type" evidence="6">
    <location>
        <begin position="64"/>
        <end position="92"/>
    </location>
</feature>
<evidence type="ECO:0000256" key="2">
    <source>
        <dbReference type="ARBA" id="ARBA00022737"/>
    </source>
</evidence>
<dbReference type="AlphaFoldDB" id="A0A7S2XHZ5"/>
<dbReference type="PROSITE" id="PS00028">
    <property type="entry name" value="ZINC_FINGER_C2H2_1"/>
    <property type="match status" value="2"/>
</dbReference>